<dbReference type="GO" id="GO:0003677">
    <property type="term" value="F:DNA binding"/>
    <property type="evidence" value="ECO:0007669"/>
    <property type="project" value="TreeGrafter"/>
</dbReference>
<dbReference type="PANTHER" id="PTHR22940">
    <property type="entry name" value="TIMEOUT/TIMELESS-2"/>
    <property type="match status" value="1"/>
</dbReference>
<dbReference type="WBParaSite" id="MhA1_Contig150.frz3.gene10">
    <property type="protein sequence ID" value="MhA1_Contig150.frz3.gene10"/>
    <property type="gene ID" value="MhA1_Contig150.frz3.gene10"/>
</dbReference>
<name>A0A1I8B7N6_MELHA</name>
<dbReference type="GO" id="GO:0043111">
    <property type="term" value="P:replication fork arrest"/>
    <property type="evidence" value="ECO:0007669"/>
    <property type="project" value="TreeGrafter"/>
</dbReference>
<dbReference type="Proteomes" id="UP000095281">
    <property type="component" value="Unplaced"/>
</dbReference>
<evidence type="ECO:0000313" key="1">
    <source>
        <dbReference type="Proteomes" id="UP000095281"/>
    </source>
</evidence>
<dbReference type="GO" id="GO:0031298">
    <property type="term" value="C:replication fork protection complex"/>
    <property type="evidence" value="ECO:0007669"/>
    <property type="project" value="TreeGrafter"/>
</dbReference>
<proteinExistence type="predicted"/>
<accession>A0A1I8B7N6</accession>
<dbReference type="GO" id="GO:0000076">
    <property type="term" value="P:DNA replication checkpoint signaling"/>
    <property type="evidence" value="ECO:0007669"/>
    <property type="project" value="TreeGrafter"/>
</dbReference>
<dbReference type="InterPro" id="IPR044998">
    <property type="entry name" value="Timeless"/>
</dbReference>
<dbReference type="GO" id="GO:0006281">
    <property type="term" value="P:DNA repair"/>
    <property type="evidence" value="ECO:0007669"/>
    <property type="project" value="TreeGrafter"/>
</dbReference>
<keyword evidence="1" id="KW-1185">Reference proteome</keyword>
<organism evidence="1 2">
    <name type="scientific">Meloidogyne hapla</name>
    <name type="common">Root-knot nematode worm</name>
    <dbReference type="NCBI Taxonomy" id="6305"/>
    <lineage>
        <taxon>Eukaryota</taxon>
        <taxon>Metazoa</taxon>
        <taxon>Ecdysozoa</taxon>
        <taxon>Nematoda</taxon>
        <taxon>Chromadorea</taxon>
        <taxon>Rhabditida</taxon>
        <taxon>Tylenchina</taxon>
        <taxon>Tylenchomorpha</taxon>
        <taxon>Tylenchoidea</taxon>
        <taxon>Meloidogynidae</taxon>
        <taxon>Meloidogyninae</taxon>
        <taxon>Meloidogyne</taxon>
    </lineage>
</organism>
<dbReference type="AlphaFoldDB" id="A0A1I8B7N6"/>
<reference evidence="2" key="1">
    <citation type="submission" date="2016-11" db="UniProtKB">
        <authorList>
            <consortium name="WormBaseParasite"/>
        </authorList>
    </citation>
    <scope>IDENTIFICATION</scope>
</reference>
<dbReference type="PANTHER" id="PTHR22940:SF4">
    <property type="entry name" value="PROTEIN TIMELESS HOMOLOG"/>
    <property type="match status" value="1"/>
</dbReference>
<protein>
    <submittedName>
        <fullName evidence="2">TIMELESS_C domain-containing protein</fullName>
    </submittedName>
</protein>
<sequence>MDQANNINSIMPLLIAQQRICSLKKFRTNPKEVNMAIVKFFHRIAFDLKSPAYLYSATLFNLLKEIDKDVKNSTEKENRSQHPHFKLWEFGYYLLRNFFAQSEKIEGGIGILACELLFPKNEKEANEIKCGYKENL</sequence>
<evidence type="ECO:0000313" key="2">
    <source>
        <dbReference type="WBParaSite" id="MhA1_Contig150.frz3.gene10"/>
    </source>
</evidence>